<keyword evidence="6" id="KW-1133">Transmembrane helix</keyword>
<dbReference type="AlphaFoldDB" id="A0AAV4XLP5"/>
<keyword evidence="11 12" id="KW-0407">Ion channel</keyword>
<evidence type="ECO:0000256" key="1">
    <source>
        <dbReference type="ARBA" id="ARBA00004141"/>
    </source>
</evidence>
<evidence type="ECO:0000256" key="6">
    <source>
        <dbReference type="ARBA" id="ARBA00022989"/>
    </source>
</evidence>
<gene>
    <name evidence="13" type="ORF">CEXT_280311</name>
</gene>
<keyword evidence="10 12" id="KW-0739">Sodium transport</keyword>
<reference evidence="13 14" key="1">
    <citation type="submission" date="2021-06" db="EMBL/GenBank/DDBJ databases">
        <title>Caerostris extrusa draft genome.</title>
        <authorList>
            <person name="Kono N."/>
            <person name="Arakawa K."/>
        </authorList>
    </citation>
    <scope>NUCLEOTIDE SEQUENCE [LARGE SCALE GENOMIC DNA]</scope>
</reference>
<keyword evidence="5 12" id="KW-0812">Transmembrane</keyword>
<keyword evidence="9" id="KW-0472">Membrane</keyword>
<keyword evidence="8 12" id="KW-0406">Ion transport</keyword>
<dbReference type="InterPro" id="IPR001873">
    <property type="entry name" value="ENaC"/>
</dbReference>
<evidence type="ECO:0000256" key="11">
    <source>
        <dbReference type="ARBA" id="ARBA00023303"/>
    </source>
</evidence>
<keyword evidence="14" id="KW-1185">Reference proteome</keyword>
<keyword evidence="7" id="KW-0915">Sodium</keyword>
<evidence type="ECO:0000256" key="7">
    <source>
        <dbReference type="ARBA" id="ARBA00023053"/>
    </source>
</evidence>
<evidence type="ECO:0000256" key="4">
    <source>
        <dbReference type="ARBA" id="ARBA00022461"/>
    </source>
</evidence>
<keyword evidence="3 12" id="KW-0813">Transport</keyword>
<evidence type="ECO:0000313" key="13">
    <source>
        <dbReference type="EMBL" id="GIY94714.1"/>
    </source>
</evidence>
<evidence type="ECO:0000313" key="14">
    <source>
        <dbReference type="Proteomes" id="UP001054945"/>
    </source>
</evidence>
<dbReference type="GO" id="GO:0016020">
    <property type="term" value="C:membrane"/>
    <property type="evidence" value="ECO:0007669"/>
    <property type="project" value="UniProtKB-SubCell"/>
</dbReference>
<evidence type="ECO:0000256" key="12">
    <source>
        <dbReference type="RuleBase" id="RU000679"/>
    </source>
</evidence>
<name>A0AAV4XLP5_CAEEX</name>
<evidence type="ECO:0000256" key="5">
    <source>
        <dbReference type="ARBA" id="ARBA00022692"/>
    </source>
</evidence>
<accession>A0AAV4XLP5</accession>
<protein>
    <submittedName>
        <fullName evidence="13">Uncharacterized protein</fullName>
    </submittedName>
</protein>
<evidence type="ECO:0000256" key="8">
    <source>
        <dbReference type="ARBA" id="ARBA00023065"/>
    </source>
</evidence>
<dbReference type="EMBL" id="BPLR01000419">
    <property type="protein sequence ID" value="GIY94714.1"/>
    <property type="molecule type" value="Genomic_DNA"/>
</dbReference>
<dbReference type="GO" id="GO:0005272">
    <property type="term" value="F:sodium channel activity"/>
    <property type="evidence" value="ECO:0007669"/>
    <property type="project" value="UniProtKB-KW"/>
</dbReference>
<comment type="subcellular location">
    <subcellularLocation>
        <location evidence="1">Membrane</location>
        <topology evidence="1">Multi-pass membrane protein</topology>
    </subcellularLocation>
</comment>
<sequence>MIFCILYTTYPSTITIATIYPRIFTKPAMTLCNSNPINRSKFCDEHSHLCEERFNTTEISDTGRDYLAVLSTMHEIYTHNIKLDSKSNPWSWSISNDVSGSSNVQGLFYKTMKTTFVRDELQDFYVTCYSSSNLHLQSDTDPETMALELKPEGYMDIFNLSLQVEEDEGIFFRGCHLKFSFAIHSPFVPINPLDEGHILKGGHVTYIYMFSWKWSIFYLIRIKQIALTMTLCGDRTRENHGLWREWCRVYAHNEVKDCDYGRTMIEIPGKVCKPGQEVPHTKRWTRRHEYTAAVLNNKGEVSFTLMLYPCRAILLRMA</sequence>
<comment type="similarity">
    <text evidence="2 12">Belongs to the amiloride-sensitive sodium channel (TC 1.A.6) family.</text>
</comment>
<evidence type="ECO:0000256" key="10">
    <source>
        <dbReference type="ARBA" id="ARBA00023201"/>
    </source>
</evidence>
<dbReference type="Proteomes" id="UP001054945">
    <property type="component" value="Unassembled WGS sequence"/>
</dbReference>
<organism evidence="13 14">
    <name type="scientific">Caerostris extrusa</name>
    <name type="common">Bark spider</name>
    <name type="synonym">Caerostris bankana</name>
    <dbReference type="NCBI Taxonomy" id="172846"/>
    <lineage>
        <taxon>Eukaryota</taxon>
        <taxon>Metazoa</taxon>
        <taxon>Ecdysozoa</taxon>
        <taxon>Arthropoda</taxon>
        <taxon>Chelicerata</taxon>
        <taxon>Arachnida</taxon>
        <taxon>Araneae</taxon>
        <taxon>Araneomorphae</taxon>
        <taxon>Entelegynae</taxon>
        <taxon>Araneoidea</taxon>
        <taxon>Araneidae</taxon>
        <taxon>Caerostris</taxon>
    </lineage>
</organism>
<evidence type="ECO:0000256" key="9">
    <source>
        <dbReference type="ARBA" id="ARBA00023136"/>
    </source>
</evidence>
<dbReference type="Pfam" id="PF00858">
    <property type="entry name" value="ASC"/>
    <property type="match status" value="1"/>
</dbReference>
<proteinExistence type="inferred from homology"/>
<comment type="caution">
    <text evidence="13">The sequence shown here is derived from an EMBL/GenBank/DDBJ whole genome shotgun (WGS) entry which is preliminary data.</text>
</comment>
<evidence type="ECO:0000256" key="2">
    <source>
        <dbReference type="ARBA" id="ARBA00007193"/>
    </source>
</evidence>
<evidence type="ECO:0000256" key="3">
    <source>
        <dbReference type="ARBA" id="ARBA00022448"/>
    </source>
</evidence>
<keyword evidence="4 12" id="KW-0894">Sodium channel</keyword>